<comment type="function">
    <text evidence="1">Multidrug efflux pump.</text>
</comment>
<feature type="transmembrane region" description="Helical" evidence="13">
    <location>
        <begin position="136"/>
        <end position="153"/>
    </location>
</feature>
<dbReference type="GO" id="GO:0005886">
    <property type="term" value="C:plasma membrane"/>
    <property type="evidence" value="ECO:0007669"/>
    <property type="project" value="UniProtKB-SubCell"/>
</dbReference>
<comment type="similarity">
    <text evidence="3">Belongs to the multi antimicrobial extrusion (MATE) (TC 2.A.66.1) family.</text>
</comment>
<accession>A0A1I1JUR1</accession>
<keyword evidence="11 13" id="KW-0472">Membrane</keyword>
<organism evidence="14 15">
    <name type="scientific">Ruminococcus albus</name>
    <dbReference type="NCBI Taxonomy" id="1264"/>
    <lineage>
        <taxon>Bacteria</taxon>
        <taxon>Bacillati</taxon>
        <taxon>Bacillota</taxon>
        <taxon>Clostridia</taxon>
        <taxon>Eubacteriales</taxon>
        <taxon>Oscillospiraceae</taxon>
        <taxon>Ruminococcus</taxon>
    </lineage>
</organism>
<dbReference type="InterPro" id="IPR050222">
    <property type="entry name" value="MATE_MdtK"/>
</dbReference>
<evidence type="ECO:0000256" key="4">
    <source>
        <dbReference type="ARBA" id="ARBA00020268"/>
    </source>
</evidence>
<feature type="transmembrane region" description="Helical" evidence="13">
    <location>
        <begin position="59"/>
        <end position="82"/>
    </location>
</feature>
<evidence type="ECO:0000256" key="7">
    <source>
        <dbReference type="ARBA" id="ARBA00022475"/>
    </source>
</evidence>
<evidence type="ECO:0000256" key="12">
    <source>
        <dbReference type="ARBA" id="ARBA00031636"/>
    </source>
</evidence>
<evidence type="ECO:0000256" key="9">
    <source>
        <dbReference type="ARBA" id="ARBA00022989"/>
    </source>
</evidence>
<dbReference type="CDD" id="cd13138">
    <property type="entry name" value="MATE_yoeA_like"/>
    <property type="match status" value="1"/>
</dbReference>
<evidence type="ECO:0000256" key="2">
    <source>
        <dbReference type="ARBA" id="ARBA00004651"/>
    </source>
</evidence>
<gene>
    <name evidence="14" type="ORF">SAMN02910406_01878</name>
</gene>
<dbReference type="PANTHER" id="PTHR43298:SF2">
    <property type="entry name" value="FMN_FAD EXPORTER YEEO-RELATED"/>
    <property type="match status" value="1"/>
</dbReference>
<evidence type="ECO:0000256" key="8">
    <source>
        <dbReference type="ARBA" id="ARBA00022692"/>
    </source>
</evidence>
<evidence type="ECO:0000256" key="6">
    <source>
        <dbReference type="ARBA" id="ARBA00022449"/>
    </source>
</evidence>
<proteinExistence type="inferred from homology"/>
<keyword evidence="10" id="KW-0406">Ion transport</keyword>
<keyword evidence="7" id="KW-1003">Cell membrane</keyword>
<dbReference type="Pfam" id="PF01554">
    <property type="entry name" value="MatE"/>
    <property type="match status" value="2"/>
</dbReference>
<evidence type="ECO:0000256" key="1">
    <source>
        <dbReference type="ARBA" id="ARBA00003408"/>
    </source>
</evidence>
<evidence type="ECO:0000256" key="10">
    <source>
        <dbReference type="ARBA" id="ARBA00023065"/>
    </source>
</evidence>
<dbReference type="AlphaFoldDB" id="A0A1I1JUR1"/>
<keyword evidence="6" id="KW-0050">Antiport</keyword>
<keyword evidence="5" id="KW-0813">Transport</keyword>
<dbReference type="RefSeq" id="WP_074961306.1">
    <property type="nucleotide sequence ID" value="NZ_FOKQ01000014.1"/>
</dbReference>
<reference evidence="14 15" key="1">
    <citation type="submission" date="2016-10" db="EMBL/GenBank/DDBJ databases">
        <authorList>
            <person name="de Groot N.N."/>
        </authorList>
    </citation>
    <scope>NUCLEOTIDE SEQUENCE [LARGE SCALE GENOMIC DNA]</scope>
    <source>
        <strain evidence="14 15">AR67</strain>
    </source>
</reference>
<feature type="transmembrane region" description="Helical" evidence="13">
    <location>
        <begin position="283"/>
        <end position="305"/>
    </location>
</feature>
<dbReference type="PIRSF" id="PIRSF006603">
    <property type="entry name" value="DinF"/>
    <property type="match status" value="1"/>
</dbReference>
<keyword evidence="9 13" id="KW-1133">Transmembrane helix</keyword>
<evidence type="ECO:0000256" key="13">
    <source>
        <dbReference type="SAM" id="Phobius"/>
    </source>
</evidence>
<feature type="transmembrane region" description="Helical" evidence="13">
    <location>
        <begin position="165"/>
        <end position="184"/>
    </location>
</feature>
<dbReference type="GO" id="GO:0015297">
    <property type="term" value="F:antiporter activity"/>
    <property type="evidence" value="ECO:0007669"/>
    <property type="project" value="UniProtKB-KW"/>
</dbReference>
<dbReference type="InterPro" id="IPR048279">
    <property type="entry name" value="MdtK-like"/>
</dbReference>
<sequence length="455" mass="48550">MKNSINMTDGNILKKLIYFAIPVLIGNIFQQLYNVADTAIIGNILGDSALAAVGASAPVYGLLIGFAGGLTNGFAVVIARYFGAGNEREMKKSVALTYILSAGIALELTVSSLAVLHPLMKSLKTPNEIIADTENYMRIIILFSAVTIAYNMLAGMMRAIGNSKAPLYFLIVSTFVNIGLDFLFVKGFDMGVSGAAYATVISQGVSVVLCFIYALKKCDILVFGKSELVYDKALLSDLISTGLSMGLMYAIVSVGSVILQGAVNSFGTGTITAHTAVRKIDDIFMLPLGTIALASSTFASQNYGAGKTDRVKQGIKSSIIIAEIWSAFSVVVCVLFRRPLIQALTGTTDEAVISTASKYIVWNISFFFVLGVLLVLRSSLQGVGRKLVPVTGSIVEFLLKILAVAVLAPQLGYFGICICEPIIWAACAVIVLIDYSVFIRKTDKTAVDRKLAVTV</sequence>
<dbReference type="EMBL" id="FOKQ01000014">
    <property type="protein sequence ID" value="SFC52409.1"/>
    <property type="molecule type" value="Genomic_DNA"/>
</dbReference>
<keyword evidence="8 13" id="KW-0812">Transmembrane</keyword>
<feature type="transmembrane region" description="Helical" evidence="13">
    <location>
        <begin position="196"/>
        <end position="215"/>
    </location>
</feature>
<feature type="transmembrane region" description="Helical" evidence="13">
    <location>
        <begin position="359"/>
        <end position="376"/>
    </location>
</feature>
<evidence type="ECO:0000256" key="11">
    <source>
        <dbReference type="ARBA" id="ARBA00023136"/>
    </source>
</evidence>
<dbReference type="InterPro" id="IPR002528">
    <property type="entry name" value="MATE_fam"/>
</dbReference>
<evidence type="ECO:0000256" key="3">
    <source>
        <dbReference type="ARBA" id="ARBA00010199"/>
    </source>
</evidence>
<dbReference type="Proteomes" id="UP000182192">
    <property type="component" value="Unassembled WGS sequence"/>
</dbReference>
<name>A0A1I1JUR1_RUMAL</name>
<evidence type="ECO:0000256" key="5">
    <source>
        <dbReference type="ARBA" id="ARBA00022448"/>
    </source>
</evidence>
<dbReference type="GO" id="GO:0042910">
    <property type="term" value="F:xenobiotic transmembrane transporter activity"/>
    <property type="evidence" value="ECO:0007669"/>
    <property type="project" value="InterPro"/>
</dbReference>
<evidence type="ECO:0000313" key="14">
    <source>
        <dbReference type="EMBL" id="SFC52409.1"/>
    </source>
</evidence>
<feature type="transmembrane region" description="Helical" evidence="13">
    <location>
        <begin position="12"/>
        <end position="29"/>
    </location>
</feature>
<dbReference type="OrthoDB" id="9776324at2"/>
<evidence type="ECO:0000313" key="15">
    <source>
        <dbReference type="Proteomes" id="UP000182192"/>
    </source>
</evidence>
<feature type="transmembrane region" description="Helical" evidence="13">
    <location>
        <begin position="235"/>
        <end position="263"/>
    </location>
</feature>
<feature type="transmembrane region" description="Helical" evidence="13">
    <location>
        <begin position="94"/>
        <end position="116"/>
    </location>
</feature>
<dbReference type="NCBIfam" id="TIGR00797">
    <property type="entry name" value="matE"/>
    <property type="match status" value="1"/>
</dbReference>
<protein>
    <recommendedName>
        <fullName evidence="4">Probable multidrug resistance protein NorM</fullName>
    </recommendedName>
    <alternativeName>
        <fullName evidence="12">Multidrug-efflux transporter</fullName>
    </alternativeName>
</protein>
<dbReference type="GO" id="GO:0006811">
    <property type="term" value="P:monoatomic ion transport"/>
    <property type="evidence" value="ECO:0007669"/>
    <property type="project" value="UniProtKB-KW"/>
</dbReference>
<feature type="transmembrane region" description="Helical" evidence="13">
    <location>
        <begin position="422"/>
        <end position="439"/>
    </location>
</feature>
<comment type="subcellular location">
    <subcellularLocation>
        <location evidence="2">Cell membrane</location>
        <topology evidence="2">Multi-pass membrane protein</topology>
    </subcellularLocation>
</comment>
<feature type="transmembrane region" description="Helical" evidence="13">
    <location>
        <begin position="317"/>
        <end position="339"/>
    </location>
</feature>
<dbReference type="PANTHER" id="PTHR43298">
    <property type="entry name" value="MULTIDRUG RESISTANCE PROTEIN NORM-RELATED"/>
    <property type="match status" value="1"/>
</dbReference>